<dbReference type="Gene3D" id="3.40.50.1000">
    <property type="entry name" value="HAD superfamily/HAD-like"/>
    <property type="match status" value="1"/>
</dbReference>
<dbReference type="Pfam" id="PF00702">
    <property type="entry name" value="Hydrolase"/>
    <property type="match status" value="1"/>
</dbReference>
<dbReference type="Gene3D" id="1.10.150.240">
    <property type="entry name" value="Putative phosphatase, domain 2"/>
    <property type="match status" value="1"/>
</dbReference>
<dbReference type="EnsemblProtists" id="EOD28670">
    <property type="protein sequence ID" value="EOD28670"/>
    <property type="gene ID" value="EMIHUDRAFT_234825"/>
</dbReference>
<dbReference type="KEGG" id="ehx:EMIHUDRAFT_234825"/>
<reference evidence="2" key="2">
    <citation type="submission" date="2024-10" db="UniProtKB">
        <authorList>
            <consortium name="EnsemblProtists"/>
        </authorList>
    </citation>
    <scope>IDENTIFICATION</scope>
</reference>
<name>A0A0D3KI84_EMIH1</name>
<dbReference type="GeneID" id="17274216"/>
<dbReference type="SUPFAM" id="SSF56784">
    <property type="entry name" value="HAD-like"/>
    <property type="match status" value="1"/>
</dbReference>
<dbReference type="SFLD" id="SFLDG01129">
    <property type="entry name" value="C1.5:_HAD__Beta-PGM__Phosphata"/>
    <property type="match status" value="1"/>
</dbReference>
<dbReference type="CDD" id="cd02603">
    <property type="entry name" value="HAD_sEH-N_like"/>
    <property type="match status" value="1"/>
</dbReference>
<dbReference type="eggNOG" id="KOG3085">
    <property type="taxonomic scope" value="Eukaryota"/>
</dbReference>
<evidence type="ECO:0000256" key="1">
    <source>
        <dbReference type="ARBA" id="ARBA00022990"/>
    </source>
</evidence>
<dbReference type="Proteomes" id="UP000013827">
    <property type="component" value="Unassembled WGS sequence"/>
</dbReference>
<accession>A0A0D3KI84</accession>
<keyword evidence="1" id="KW-0007">Acetylation</keyword>
<reference evidence="3" key="1">
    <citation type="journal article" date="2013" name="Nature">
        <title>Pan genome of the phytoplankton Emiliania underpins its global distribution.</title>
        <authorList>
            <person name="Read B.A."/>
            <person name="Kegel J."/>
            <person name="Klute M.J."/>
            <person name="Kuo A."/>
            <person name="Lefebvre S.C."/>
            <person name="Maumus F."/>
            <person name="Mayer C."/>
            <person name="Miller J."/>
            <person name="Monier A."/>
            <person name="Salamov A."/>
            <person name="Young J."/>
            <person name="Aguilar M."/>
            <person name="Claverie J.M."/>
            <person name="Frickenhaus S."/>
            <person name="Gonzalez K."/>
            <person name="Herman E.K."/>
            <person name="Lin Y.C."/>
            <person name="Napier J."/>
            <person name="Ogata H."/>
            <person name="Sarno A.F."/>
            <person name="Shmutz J."/>
            <person name="Schroeder D."/>
            <person name="de Vargas C."/>
            <person name="Verret F."/>
            <person name="von Dassow P."/>
            <person name="Valentin K."/>
            <person name="Van de Peer Y."/>
            <person name="Wheeler G."/>
            <person name="Dacks J.B."/>
            <person name="Delwiche C.F."/>
            <person name="Dyhrman S.T."/>
            <person name="Glockner G."/>
            <person name="John U."/>
            <person name="Richards T."/>
            <person name="Worden A.Z."/>
            <person name="Zhang X."/>
            <person name="Grigoriev I.V."/>
            <person name="Allen A.E."/>
            <person name="Bidle K."/>
            <person name="Borodovsky M."/>
            <person name="Bowler C."/>
            <person name="Brownlee C."/>
            <person name="Cock J.M."/>
            <person name="Elias M."/>
            <person name="Gladyshev V.N."/>
            <person name="Groth M."/>
            <person name="Guda C."/>
            <person name="Hadaegh A."/>
            <person name="Iglesias-Rodriguez M.D."/>
            <person name="Jenkins J."/>
            <person name="Jones B.M."/>
            <person name="Lawson T."/>
            <person name="Leese F."/>
            <person name="Lindquist E."/>
            <person name="Lobanov A."/>
            <person name="Lomsadze A."/>
            <person name="Malik S.B."/>
            <person name="Marsh M.E."/>
            <person name="Mackinder L."/>
            <person name="Mock T."/>
            <person name="Mueller-Roeber B."/>
            <person name="Pagarete A."/>
            <person name="Parker M."/>
            <person name="Probert I."/>
            <person name="Quesneville H."/>
            <person name="Raines C."/>
            <person name="Rensing S.A."/>
            <person name="Riano-Pachon D.M."/>
            <person name="Richier S."/>
            <person name="Rokitta S."/>
            <person name="Shiraiwa Y."/>
            <person name="Soanes D.M."/>
            <person name="van der Giezen M."/>
            <person name="Wahlund T.M."/>
            <person name="Williams B."/>
            <person name="Wilson W."/>
            <person name="Wolfe G."/>
            <person name="Wurch L.L."/>
        </authorList>
    </citation>
    <scope>NUCLEOTIDE SEQUENCE</scope>
</reference>
<dbReference type="InterPro" id="IPR052898">
    <property type="entry name" value="ACAD10-like"/>
</dbReference>
<dbReference type="HOGENOM" id="CLU_045011_1_0_1"/>
<protein>
    <submittedName>
        <fullName evidence="2">Uncharacterized protein</fullName>
    </submittedName>
</protein>
<dbReference type="PANTHER" id="PTHR47829">
    <property type="entry name" value="HYDROLASE, PUTATIVE (AFU_ORTHOLOGUE AFUA_1G12880)-RELATED"/>
    <property type="match status" value="1"/>
</dbReference>
<dbReference type="PRINTS" id="PR00413">
    <property type="entry name" value="HADHALOGNASE"/>
</dbReference>
<sequence length="236" mass="24937">MSQVIDAPTEAVIFDLGGVILHSPFAAIAEYETRLGVGQNTVNAVIGASGSGGAFARLERGELTIESFSDAFAADCKVAGAPSIIDGGELIRVILDSCTPRPLMTEALGILRESRVRTCALTNNFRSATGDDRLASSIRELQPLFDEIVQSAEEGLRKPDPAIYELAISRLGVPASACIFVDDIGRNLKPAQALGMRTIKCDVSDASGARALKALSTLVGGQAGPALQRWLRRARL</sequence>
<dbReference type="InterPro" id="IPR023214">
    <property type="entry name" value="HAD_sf"/>
</dbReference>
<dbReference type="NCBIfam" id="TIGR02247">
    <property type="entry name" value="HAD-1A3-hyp"/>
    <property type="match status" value="1"/>
</dbReference>
<dbReference type="InterPro" id="IPR011945">
    <property type="entry name" value="HAD-SF_ppase_IA/epoxid_hydro_N"/>
</dbReference>
<dbReference type="KEGG" id="ehx:EMIHUDRAFT_98492"/>
<dbReference type="SFLD" id="SFLDS00003">
    <property type="entry name" value="Haloacid_Dehalogenase"/>
    <property type="match status" value="1"/>
</dbReference>
<proteinExistence type="predicted"/>
<dbReference type="InterPro" id="IPR036412">
    <property type="entry name" value="HAD-like_sf"/>
</dbReference>
<dbReference type="NCBIfam" id="TIGR01509">
    <property type="entry name" value="HAD-SF-IA-v3"/>
    <property type="match status" value="1"/>
</dbReference>
<dbReference type="STRING" id="2903.R1FPZ7"/>
<evidence type="ECO:0000313" key="2">
    <source>
        <dbReference type="EnsemblProtists" id="EOD35469"/>
    </source>
</evidence>
<dbReference type="RefSeq" id="XP_005781099.1">
    <property type="nucleotide sequence ID" value="XM_005781042.1"/>
</dbReference>
<dbReference type="OMA" id="TAPNGFW"/>
<dbReference type="PANTHER" id="PTHR47829:SF1">
    <property type="entry name" value="HAD FAMILY PHOSPHATASE"/>
    <property type="match status" value="1"/>
</dbReference>
<dbReference type="InterPro" id="IPR023198">
    <property type="entry name" value="PGP-like_dom2"/>
</dbReference>
<dbReference type="RefSeq" id="XP_005787898.1">
    <property type="nucleotide sequence ID" value="XM_005787841.1"/>
</dbReference>
<evidence type="ECO:0000313" key="3">
    <source>
        <dbReference type="Proteomes" id="UP000013827"/>
    </source>
</evidence>
<dbReference type="EnsemblProtists" id="EOD35469">
    <property type="protein sequence ID" value="EOD35469"/>
    <property type="gene ID" value="EMIHUDRAFT_98492"/>
</dbReference>
<dbReference type="GeneID" id="17280739"/>
<dbReference type="AlphaFoldDB" id="A0A0D3KI84"/>
<organism evidence="2 3">
    <name type="scientific">Emiliania huxleyi (strain CCMP1516)</name>
    <dbReference type="NCBI Taxonomy" id="280463"/>
    <lineage>
        <taxon>Eukaryota</taxon>
        <taxon>Haptista</taxon>
        <taxon>Haptophyta</taxon>
        <taxon>Prymnesiophyceae</taxon>
        <taxon>Isochrysidales</taxon>
        <taxon>Noelaerhabdaceae</taxon>
        <taxon>Emiliania</taxon>
    </lineage>
</organism>
<dbReference type="InterPro" id="IPR006439">
    <property type="entry name" value="HAD-SF_hydro_IA"/>
</dbReference>
<keyword evidence="3" id="KW-1185">Reference proteome</keyword>
<dbReference type="PaxDb" id="2903-EOD28670"/>